<comment type="similarity">
    <text evidence="2">Belongs to the cytochrome P450 family.</text>
</comment>
<dbReference type="Pfam" id="PF00067">
    <property type="entry name" value="p450"/>
    <property type="match status" value="3"/>
</dbReference>
<evidence type="ECO:0000313" key="9">
    <source>
        <dbReference type="EMBL" id="KUI64500.1"/>
    </source>
</evidence>
<dbReference type="GO" id="GO:0016705">
    <property type="term" value="F:oxidoreductase activity, acting on paired donors, with incorporation or reduction of molecular oxygen"/>
    <property type="evidence" value="ECO:0007669"/>
    <property type="project" value="InterPro"/>
</dbReference>
<dbReference type="InterPro" id="IPR017972">
    <property type="entry name" value="Cyt_P450_CS"/>
</dbReference>
<dbReference type="PRINTS" id="PR00385">
    <property type="entry name" value="P450"/>
</dbReference>
<dbReference type="PANTHER" id="PTHR24305:SF157">
    <property type="entry name" value="N-ACETYLTRYPTOPHAN 6-HYDROXYLASE IVOC-RELATED"/>
    <property type="match status" value="1"/>
</dbReference>
<evidence type="ECO:0000256" key="2">
    <source>
        <dbReference type="ARBA" id="ARBA00010617"/>
    </source>
</evidence>
<comment type="cofactor">
    <cofactor evidence="1 8">
        <name>heme</name>
        <dbReference type="ChEBI" id="CHEBI:30413"/>
    </cofactor>
</comment>
<keyword evidence="10" id="KW-1185">Reference proteome</keyword>
<evidence type="ECO:0000256" key="4">
    <source>
        <dbReference type="ARBA" id="ARBA00022723"/>
    </source>
</evidence>
<protein>
    <submittedName>
        <fullName evidence="9">Trichodiene oxygenase</fullName>
    </submittedName>
</protein>
<keyword evidence="3 8" id="KW-0349">Heme</keyword>
<keyword evidence="5" id="KW-0560">Oxidoreductase</keyword>
<evidence type="ECO:0000256" key="3">
    <source>
        <dbReference type="ARBA" id="ARBA00022617"/>
    </source>
</evidence>
<keyword evidence="7" id="KW-0503">Monooxygenase</keyword>
<name>A0A194VKW5_CYTMA</name>
<evidence type="ECO:0000256" key="6">
    <source>
        <dbReference type="ARBA" id="ARBA00023004"/>
    </source>
</evidence>
<dbReference type="InterPro" id="IPR002401">
    <property type="entry name" value="Cyt_P450_E_grp-I"/>
</dbReference>
<evidence type="ECO:0000313" key="10">
    <source>
        <dbReference type="Proteomes" id="UP000078559"/>
    </source>
</evidence>
<dbReference type="PANTHER" id="PTHR24305">
    <property type="entry name" value="CYTOCHROME P450"/>
    <property type="match status" value="1"/>
</dbReference>
<dbReference type="PRINTS" id="PR00463">
    <property type="entry name" value="EP450I"/>
</dbReference>
<organism evidence="9 10">
    <name type="scientific">Cytospora mali</name>
    <name type="common">Apple Valsa canker fungus</name>
    <name type="synonym">Valsa mali</name>
    <dbReference type="NCBI Taxonomy" id="578113"/>
    <lineage>
        <taxon>Eukaryota</taxon>
        <taxon>Fungi</taxon>
        <taxon>Dikarya</taxon>
        <taxon>Ascomycota</taxon>
        <taxon>Pezizomycotina</taxon>
        <taxon>Sordariomycetes</taxon>
        <taxon>Sordariomycetidae</taxon>
        <taxon>Diaporthales</taxon>
        <taxon>Cytosporaceae</taxon>
        <taxon>Cytospora</taxon>
    </lineage>
</organism>
<dbReference type="PROSITE" id="PS00086">
    <property type="entry name" value="CYTOCHROME_P450"/>
    <property type="match status" value="1"/>
</dbReference>
<dbReference type="InterPro" id="IPR036396">
    <property type="entry name" value="Cyt_P450_sf"/>
</dbReference>
<dbReference type="Proteomes" id="UP000078559">
    <property type="component" value="Chromosome 1"/>
</dbReference>
<evidence type="ECO:0000256" key="1">
    <source>
        <dbReference type="ARBA" id="ARBA00001971"/>
    </source>
</evidence>
<keyword evidence="6 8" id="KW-0408">Iron</keyword>
<dbReference type="GO" id="GO:0004497">
    <property type="term" value="F:monooxygenase activity"/>
    <property type="evidence" value="ECO:0007669"/>
    <property type="project" value="UniProtKB-KW"/>
</dbReference>
<feature type="binding site" description="axial binding residue" evidence="8">
    <location>
        <position position="947"/>
    </location>
    <ligand>
        <name>heme</name>
        <dbReference type="ChEBI" id="CHEBI:30413"/>
    </ligand>
    <ligandPart>
        <name>Fe</name>
        <dbReference type="ChEBI" id="CHEBI:18248"/>
    </ligandPart>
</feature>
<dbReference type="OrthoDB" id="1470350at2759"/>
<gene>
    <name evidence="9" type="ORF">VM1G_00043</name>
</gene>
<dbReference type="GO" id="GO:0005506">
    <property type="term" value="F:iron ion binding"/>
    <property type="evidence" value="ECO:0007669"/>
    <property type="project" value="InterPro"/>
</dbReference>
<dbReference type="GO" id="GO:0020037">
    <property type="term" value="F:heme binding"/>
    <property type="evidence" value="ECO:0007669"/>
    <property type="project" value="InterPro"/>
</dbReference>
<dbReference type="EMBL" id="CM003098">
    <property type="protein sequence ID" value="KUI64500.1"/>
    <property type="molecule type" value="Genomic_DNA"/>
</dbReference>
<proteinExistence type="inferred from homology"/>
<evidence type="ECO:0000256" key="5">
    <source>
        <dbReference type="ARBA" id="ARBA00023002"/>
    </source>
</evidence>
<reference evidence="9" key="1">
    <citation type="submission" date="2014-12" db="EMBL/GenBank/DDBJ databases">
        <title>Genome Sequence of Valsa Canker Pathogens Uncovers a Specific Adaption of Colonization on Woody Bark.</title>
        <authorList>
            <person name="Yin Z."/>
            <person name="Liu H."/>
            <person name="Gao X."/>
            <person name="Li Z."/>
            <person name="Song N."/>
            <person name="Ke X."/>
            <person name="Dai Q."/>
            <person name="Wu Y."/>
            <person name="Sun Y."/>
            <person name="Xu J.-R."/>
            <person name="Kang Z.K."/>
            <person name="Wang L."/>
            <person name="Huang L."/>
        </authorList>
    </citation>
    <scope>NUCLEOTIDE SEQUENCE [LARGE SCALE GENOMIC DNA]</scope>
    <source>
        <strain evidence="9">03-8</strain>
    </source>
</reference>
<keyword evidence="4 8" id="KW-0479">Metal-binding</keyword>
<dbReference type="SUPFAM" id="SSF48264">
    <property type="entry name" value="Cytochrome P450"/>
    <property type="match status" value="2"/>
</dbReference>
<dbReference type="Gene3D" id="1.10.630.10">
    <property type="entry name" value="Cytochrome P450"/>
    <property type="match status" value="2"/>
</dbReference>
<sequence>MNHLSDMVDSMEYHTSAAFLTFAGVAAAFALSLLYRLALPKPLPGIPYNRESARRILGDVPAITSHMAQTEGGTFITYLMKTMKTLDAPLIQVFIRPFSKPLLILGDFPEAHDMLVRRKEFDRSHTLGDLVLGLAPDHHIHLPTDTAWKVQRRLVQDLMTPSFLHNIAAPVIYQQVNTLIDLWHAKSRIADGRPWAAGDDINNMALDAVTAFAFGEGFEHNATGPALDAVLKMDASNINRVKHTGQDDPVDFPVGQVDEALQATLDLTETVGKVQGNPAPSLMWRYITNTPKVKKAIKIKEDYIMKELRAGVERLQQAPSGKLQSAIDQMIVREMSLAEKDGRSPDFFSRVMIDETFGFVFAGHETTSTTICWALKHLADNPVSQSKLRDALERSHVAATSAARSPTIQEITSTPIPYLDATMEETLRCAGTAPVVDRVATVDTELLGHHVPKGTVVTCLVTGPSMITPGFDIVESRRSHSSQAAIKEGRHRSWDVIDMSIFKPDRWIVAGEKGDEFDPSAGPQLAFGLGTRGCYGKRLVYLEMRIVLTLVIWNFELLPCPPSLSSYSSSLITTNEPKQCYDIAYKMGRIYKQNSPFTKDAASYALGVSEAMAFTVPVEKHRIKRKTLDPNFSKQRVSLMEDGLYEELEMVFRKIKEYEERDEEVPIMELYFCYTGDIISRYLFGKSLGLVTSPNFIERAEEMRSFTKGIWVAIHFQFIRYTLLALPRWVVAYLSDTWVKVLLFTENLAKEAILHFDMEKSLAKKPVDETIFDRLLTENARRQKKGQNARPLGFRELADESTGILNAGTEPTATMLSYATYFWIKFPHIQKPILDELATVELENGRLPLTKLETLPYFTGFVKESLRYMPLVPGRLPRTVPKGGLYVPSVKQTIPEGTVVGLDHLVVHFDPEIFDRPFEFLPERWAGEKGKELNHWLLSFSKGRTDCIGKTLAYAEMHLILANLFARFEVEGTPHVHEDMVWIDRVIVHSTRNLRIKVKGRDMKMQ</sequence>
<dbReference type="InterPro" id="IPR001128">
    <property type="entry name" value="Cyt_P450"/>
</dbReference>
<evidence type="ECO:0000256" key="8">
    <source>
        <dbReference type="PIRSR" id="PIRSR602401-1"/>
    </source>
</evidence>
<evidence type="ECO:0000256" key="7">
    <source>
        <dbReference type="ARBA" id="ARBA00023033"/>
    </source>
</evidence>
<dbReference type="InterPro" id="IPR050121">
    <property type="entry name" value="Cytochrome_P450_monoxygenase"/>
</dbReference>
<dbReference type="AlphaFoldDB" id="A0A194VKW5"/>
<dbReference type="CDD" id="cd11062">
    <property type="entry name" value="CYP58-like"/>
    <property type="match status" value="1"/>
</dbReference>
<accession>A0A194VKW5</accession>